<protein>
    <submittedName>
        <fullName evidence="14">FYRC</fullName>
    </submittedName>
</protein>
<dbReference type="Proteomes" id="UP001055439">
    <property type="component" value="Chromosome 1"/>
</dbReference>
<dbReference type="PROSITE" id="PS51542">
    <property type="entry name" value="FYRN"/>
    <property type="match status" value="1"/>
</dbReference>
<keyword evidence="15" id="KW-1185">Reference proteome</keyword>
<evidence type="ECO:0000256" key="4">
    <source>
        <dbReference type="ARBA" id="ARBA00022853"/>
    </source>
</evidence>
<organism evidence="14 15">
    <name type="scientific">Musa troglodytarum</name>
    <name type="common">fe'i banana</name>
    <dbReference type="NCBI Taxonomy" id="320322"/>
    <lineage>
        <taxon>Eukaryota</taxon>
        <taxon>Viridiplantae</taxon>
        <taxon>Streptophyta</taxon>
        <taxon>Embryophyta</taxon>
        <taxon>Tracheophyta</taxon>
        <taxon>Spermatophyta</taxon>
        <taxon>Magnoliopsida</taxon>
        <taxon>Liliopsida</taxon>
        <taxon>Zingiberales</taxon>
        <taxon>Musaceae</taxon>
        <taxon>Musa</taxon>
    </lineage>
</organism>
<dbReference type="InterPro" id="IPR003349">
    <property type="entry name" value="JmjN"/>
</dbReference>
<feature type="domain" description="JmjC" evidence="13">
    <location>
        <begin position="458"/>
        <end position="621"/>
    </location>
</feature>
<dbReference type="OrthoDB" id="1678912at2759"/>
<dbReference type="Pfam" id="PF02375">
    <property type="entry name" value="JmjN"/>
    <property type="match status" value="1"/>
</dbReference>
<evidence type="ECO:0000313" key="15">
    <source>
        <dbReference type="Proteomes" id="UP001055439"/>
    </source>
</evidence>
<evidence type="ECO:0000256" key="8">
    <source>
        <dbReference type="ARBA" id="ARBA00023015"/>
    </source>
</evidence>
<evidence type="ECO:0000256" key="11">
    <source>
        <dbReference type="SAM" id="MobiDB-lite"/>
    </source>
</evidence>
<feature type="compositionally biased region" description="Polar residues" evidence="11">
    <location>
        <begin position="1058"/>
        <end position="1072"/>
    </location>
</feature>
<dbReference type="SMART" id="SM00545">
    <property type="entry name" value="JmjN"/>
    <property type="match status" value="1"/>
</dbReference>
<evidence type="ECO:0000256" key="3">
    <source>
        <dbReference type="ARBA" id="ARBA00022723"/>
    </source>
</evidence>
<dbReference type="SUPFAM" id="SSF51197">
    <property type="entry name" value="Clavaminate synthase-like"/>
    <property type="match status" value="1"/>
</dbReference>
<dbReference type="Pfam" id="PF05965">
    <property type="entry name" value="FYRC"/>
    <property type="match status" value="1"/>
</dbReference>
<dbReference type="Pfam" id="PF05964">
    <property type="entry name" value="FYRN"/>
    <property type="match status" value="1"/>
</dbReference>
<keyword evidence="4" id="KW-0156">Chromatin regulator</keyword>
<evidence type="ECO:0000256" key="1">
    <source>
        <dbReference type="ARBA" id="ARBA00001954"/>
    </source>
</evidence>
<dbReference type="InterPro" id="IPR003888">
    <property type="entry name" value="FYrich_N"/>
</dbReference>
<proteinExistence type="predicted"/>
<keyword evidence="8" id="KW-0805">Transcription regulation</keyword>
<dbReference type="InterPro" id="IPR003889">
    <property type="entry name" value="FYrich_C"/>
</dbReference>
<evidence type="ECO:0000256" key="7">
    <source>
        <dbReference type="ARBA" id="ARBA00023004"/>
    </source>
</evidence>
<comment type="cofactor">
    <cofactor evidence="1">
        <name>Fe(2+)</name>
        <dbReference type="ChEBI" id="CHEBI:29033"/>
    </cofactor>
</comment>
<dbReference type="SMART" id="SM00558">
    <property type="entry name" value="JmjC"/>
    <property type="match status" value="1"/>
</dbReference>
<dbReference type="Gene3D" id="2.60.120.650">
    <property type="entry name" value="Cupin"/>
    <property type="match status" value="1"/>
</dbReference>
<keyword evidence="5" id="KW-0223">Dioxygenase</keyword>
<reference evidence="14" key="1">
    <citation type="submission" date="2022-05" db="EMBL/GenBank/DDBJ databases">
        <title>The Musa troglodytarum L. genome provides insights into the mechanism of non-climacteric behaviour and enrichment of carotenoids.</title>
        <authorList>
            <person name="Wang J."/>
        </authorList>
    </citation>
    <scope>NUCLEOTIDE SEQUENCE</scope>
    <source>
        <tissue evidence="14">Leaf</tissue>
    </source>
</reference>
<evidence type="ECO:0000256" key="9">
    <source>
        <dbReference type="ARBA" id="ARBA00023163"/>
    </source>
</evidence>
<dbReference type="GO" id="GO:0005634">
    <property type="term" value="C:nucleus"/>
    <property type="evidence" value="ECO:0007669"/>
    <property type="project" value="UniProtKB-SubCell"/>
</dbReference>
<dbReference type="PANTHER" id="PTHR10694">
    <property type="entry name" value="LYSINE-SPECIFIC DEMETHYLASE"/>
    <property type="match status" value="1"/>
</dbReference>
<name>A0A9E7EEV6_9LILI</name>
<comment type="subcellular location">
    <subcellularLocation>
        <location evidence="2">Nucleus</location>
    </subcellularLocation>
</comment>
<dbReference type="SMART" id="SM00541">
    <property type="entry name" value="FYRN"/>
    <property type="match status" value="1"/>
</dbReference>
<dbReference type="SMART" id="SM00542">
    <property type="entry name" value="FYRC"/>
    <property type="match status" value="1"/>
</dbReference>
<keyword evidence="6" id="KW-0560">Oxidoreductase</keyword>
<dbReference type="GO" id="GO:0000785">
    <property type="term" value="C:chromatin"/>
    <property type="evidence" value="ECO:0007669"/>
    <property type="project" value="TreeGrafter"/>
</dbReference>
<feature type="domain" description="JmjN" evidence="12">
    <location>
        <begin position="249"/>
        <end position="290"/>
    </location>
</feature>
<dbReference type="Gene3D" id="3.30.160.360">
    <property type="match status" value="1"/>
</dbReference>
<keyword evidence="10" id="KW-0539">Nucleus</keyword>
<evidence type="ECO:0000256" key="2">
    <source>
        <dbReference type="ARBA" id="ARBA00004123"/>
    </source>
</evidence>
<dbReference type="PANTHER" id="PTHR10694:SF113">
    <property type="entry name" value="PROTEIN JUMONJI"/>
    <property type="match status" value="1"/>
</dbReference>
<feature type="region of interest" description="Disordered" evidence="11">
    <location>
        <begin position="1046"/>
        <end position="1072"/>
    </location>
</feature>
<evidence type="ECO:0000313" key="14">
    <source>
        <dbReference type="EMBL" id="URD75999.1"/>
    </source>
</evidence>
<dbReference type="PROSITE" id="PS51543">
    <property type="entry name" value="FYRC"/>
    <property type="match status" value="1"/>
</dbReference>
<evidence type="ECO:0000256" key="10">
    <source>
        <dbReference type="ARBA" id="ARBA00023242"/>
    </source>
</evidence>
<evidence type="ECO:0000259" key="13">
    <source>
        <dbReference type="PROSITE" id="PS51184"/>
    </source>
</evidence>
<evidence type="ECO:0000256" key="6">
    <source>
        <dbReference type="ARBA" id="ARBA00023002"/>
    </source>
</evidence>
<accession>A0A9E7EEV6</accession>
<dbReference type="EMBL" id="CP097502">
    <property type="protein sequence ID" value="URD75999.1"/>
    <property type="molecule type" value="Genomic_DNA"/>
</dbReference>
<evidence type="ECO:0000259" key="12">
    <source>
        <dbReference type="PROSITE" id="PS51183"/>
    </source>
</evidence>
<keyword evidence="3" id="KW-0479">Metal-binding</keyword>
<dbReference type="GO" id="GO:0034647">
    <property type="term" value="F:histone H3K4me/H3K4me2/H3K4me3 demethylase activity"/>
    <property type="evidence" value="ECO:0007669"/>
    <property type="project" value="TreeGrafter"/>
</dbReference>
<evidence type="ECO:0000256" key="5">
    <source>
        <dbReference type="ARBA" id="ARBA00022964"/>
    </source>
</evidence>
<dbReference type="GO" id="GO:0046872">
    <property type="term" value="F:metal ion binding"/>
    <property type="evidence" value="ECO:0007669"/>
    <property type="project" value="UniProtKB-KW"/>
</dbReference>
<dbReference type="GO" id="GO:0045814">
    <property type="term" value="P:negative regulation of gene expression, epigenetic"/>
    <property type="evidence" value="ECO:0007669"/>
    <property type="project" value="UniProtKB-ARBA"/>
</dbReference>
<gene>
    <name evidence="14" type="ORF">MUK42_37114</name>
</gene>
<dbReference type="FunFam" id="3.30.160.360:FF:000005">
    <property type="entry name" value="Putative lysine-specific demethylase JMJ16"/>
    <property type="match status" value="1"/>
</dbReference>
<dbReference type="PROSITE" id="PS51183">
    <property type="entry name" value="JMJN"/>
    <property type="match status" value="1"/>
</dbReference>
<dbReference type="Pfam" id="PF02928">
    <property type="entry name" value="zf-C5HC2"/>
    <property type="match status" value="1"/>
</dbReference>
<keyword evidence="7" id="KW-0408">Iron</keyword>
<dbReference type="PROSITE" id="PS51184">
    <property type="entry name" value="JMJC"/>
    <property type="match status" value="1"/>
</dbReference>
<sequence length="1578" mass="176761">MRQIREDLDARKFQSLTAIAVIVPMGTEHVTTDVNGATDGIPPVPPGFSSARISKAIDGIPPVPPGFSSARISKAIDGIPPVPPGFSSARVSKATDGIPPVPPGFSSVHVSKAIDRMPPVPPGFSSAHVSKAIDGIPPVPPGFSSLTSFTLKRVQDDVTASENASCRVHCMISDEKSRKNLRYRPWVNYSEFDNGSGKESDYEVFVQDLPSTPCLPKGVIRGCTECKTCQKVIARWRPQDACRPTLDEAPVFYPSEEEFRDTLEYISSVCQRAEKYGICRIVPPSSWRPHCLLKEKNVWENLKFTTRVQPVDKLQNRDSLKKINGNHNIMRTKRRKLLELRDNSDENITKINRQRYHYSSERFGFETGPDFTLESFQKYADDFKEQYFHTNADFDVISGQQEPSIENIEGEYWRIVEKPTDKIEVLYGADLDTGVFCSGFPKASFSLQNSEIDDQHINSGWNLNNLARLPGSMLCFESGEIPGVLVPWLYIGMCFSSFCWHVEDHHLYSLNYLHWGSPKIWYGVPGKYASKLEDTMKKHLPDQFEEQPDLLHNLVTQFSPSLLRLEGVPVYRCVQWPGEFVLTFPRAYHAGFNCGFNCAEAVNVAPFDWLPHGQNAVELYREQGRKISISHDKLLLGAAREAVRAHWNLLFFRKNPSDIARWKTFCSSDGILAKALKARIEMECMRRKYLCSSQSQKMGADFDSNNERECVLCHYDLHLSAASCLCSPARFACLIHAKNLCSCAWNMRIFLFRYDIRELNVLLDALGGKPSAVHRWGSFDLGLSLSSYISKEKTDEPNRIGMADTEARDQKDIECVAKEPSLGVDKNFDLENPNMTSSSFLDQQLLWEGPRNTTLLQNNSKSMGEVKQFSSSLSKISGIELIEYSAEKVAILLNGNEHKRTNGMVSNKVRAESPEKNTDIFLRQTDCDDKTTSHSHQDKILLVPQTNVVLANEKDLLAGLEVSCNKLNVILVDDDDQVEENCREVLSNLHGQQLVEFLPGKESECVRSAARVTVTKASADMPPENEASDCGTEPIHLQIIQNYGRGEPKDKRKKGQPEFNSEANLDRGNSSTEIQPWTQRNLDICNYEKIGPQMERVVQRSNCNIEVLAYGIVLSGKLWSTCQCIFPKGYRSRVKYISILDPTQMCYYISEILDAGLLGPLFMVVVEQCPSEVFLHVSATKCWDMVRERVNQELEKQRKMATLNIPSLQPPGSVDGLEMFGLLSPAVIQLTIYTLTTRVGQVSLDVSPQQSAMLSKLLKARGDGQPFIVLVAIVEDMAKAYNFEGLNVESDKYSSTHADYWSQAEELPPDSSQAIEELDCNHVCTEYWTSTPNASSQSDVATMATDHRPSVLPAEQPAASKLAVRGLFKKANPEELHALRSLIGRSITFCSPCPLSCTSREPKQAKGKGLLCGHTNLHSRTARQRSKFGSGTQWVSSCFQNKRHVPSSCRSLVCFRIHRIIFHVWRSSFKVMVEPMTVGVVVIAKLMFYLTTRSSFVCILAMISGITSIVFLREKEDSSEPYSLYGGSNGTKNPFLRSGGFGSSGHGVPTKRATDVIVPIQLHGARHGSMDGWMFPPW</sequence>
<keyword evidence="9" id="KW-0804">Transcription</keyword>
<dbReference type="Pfam" id="PF02373">
    <property type="entry name" value="JmjC"/>
    <property type="match status" value="1"/>
</dbReference>
<dbReference type="InterPro" id="IPR003347">
    <property type="entry name" value="JmjC_dom"/>
</dbReference>
<dbReference type="InterPro" id="IPR004198">
    <property type="entry name" value="Znf_C5HC2"/>
</dbReference>